<dbReference type="AlphaFoldDB" id="A0A369WP04"/>
<dbReference type="CDD" id="cd17928">
    <property type="entry name" value="DEXDc_SecA"/>
    <property type="match status" value="1"/>
</dbReference>
<keyword evidence="3 15" id="KW-0813">Transport</keyword>
<dbReference type="GO" id="GO:0005829">
    <property type="term" value="C:cytosol"/>
    <property type="evidence" value="ECO:0007669"/>
    <property type="project" value="TreeGrafter"/>
</dbReference>
<protein>
    <recommendedName>
        <fullName evidence="15 16">Protein translocase subunit SecA</fullName>
        <ecNumber evidence="15">7.4.2.8</ecNumber>
    </recommendedName>
</protein>
<dbReference type="Pfam" id="PF07517">
    <property type="entry name" value="SecA_DEAD"/>
    <property type="match status" value="1"/>
</dbReference>
<dbReference type="FunFam" id="1.10.3060.10:FF:000001">
    <property type="entry name" value="Preprotein translocase subunit SecA"/>
    <property type="match status" value="1"/>
</dbReference>
<evidence type="ECO:0000256" key="14">
    <source>
        <dbReference type="ARBA" id="ARBA00023136"/>
    </source>
</evidence>
<dbReference type="PANTHER" id="PTHR30612">
    <property type="entry name" value="SECA INNER MEMBRANE COMPONENT OF SEC PROTEIN SECRETION SYSTEM"/>
    <property type="match status" value="1"/>
</dbReference>
<reference evidence="21 22" key="1">
    <citation type="submission" date="2018-07" db="EMBL/GenBank/DDBJ databases">
        <title>Motiliproteus coralliicola sp. nov., a bacterium isolated from Coral.</title>
        <authorList>
            <person name="Wang G."/>
        </authorList>
    </citation>
    <scope>NUCLEOTIDE SEQUENCE [LARGE SCALE GENOMIC DNA]</scope>
    <source>
        <strain evidence="21 22">C34</strain>
    </source>
</reference>
<evidence type="ECO:0000256" key="9">
    <source>
        <dbReference type="ARBA" id="ARBA00022833"/>
    </source>
</evidence>
<dbReference type="InterPro" id="IPR011116">
    <property type="entry name" value="SecA_Wing/Scaffold"/>
</dbReference>
<dbReference type="InterPro" id="IPR000185">
    <property type="entry name" value="SecA"/>
</dbReference>
<dbReference type="OrthoDB" id="9805579at2"/>
<proteinExistence type="inferred from homology"/>
<dbReference type="Pfam" id="PF07516">
    <property type="entry name" value="SecA_SW"/>
    <property type="match status" value="1"/>
</dbReference>
<dbReference type="PROSITE" id="PS51192">
    <property type="entry name" value="HELICASE_ATP_BIND_1"/>
    <property type="match status" value="1"/>
</dbReference>
<dbReference type="InterPro" id="IPR014001">
    <property type="entry name" value="Helicase_ATP-bd"/>
</dbReference>
<dbReference type="PRINTS" id="PR00906">
    <property type="entry name" value="SECA"/>
</dbReference>
<dbReference type="PROSITE" id="PS51194">
    <property type="entry name" value="HELICASE_CTER"/>
    <property type="match status" value="1"/>
</dbReference>
<comment type="cofactor">
    <cofactor evidence="1">
        <name>Zn(2+)</name>
        <dbReference type="ChEBI" id="CHEBI:29105"/>
    </cofactor>
</comment>
<dbReference type="InterPro" id="IPR036670">
    <property type="entry name" value="SecA_X-link_sf"/>
</dbReference>
<keyword evidence="8 15" id="KW-0547">Nucleotide-binding</keyword>
<dbReference type="SMART" id="SM00957">
    <property type="entry name" value="SecA_DEAD"/>
    <property type="match status" value="1"/>
</dbReference>
<comment type="similarity">
    <text evidence="2 15 16">Belongs to the SecA family.</text>
</comment>
<dbReference type="HAMAP" id="MF_01382">
    <property type="entry name" value="SecA"/>
    <property type="match status" value="1"/>
</dbReference>
<evidence type="ECO:0000256" key="7">
    <source>
        <dbReference type="ARBA" id="ARBA00022723"/>
    </source>
</evidence>
<keyword evidence="4 15" id="KW-1003">Cell membrane</keyword>
<dbReference type="NCBIfam" id="NF009538">
    <property type="entry name" value="PRK12904.1"/>
    <property type="match status" value="1"/>
</dbReference>
<evidence type="ECO:0000313" key="21">
    <source>
        <dbReference type="EMBL" id="RDE22799.1"/>
    </source>
</evidence>
<dbReference type="Proteomes" id="UP000253769">
    <property type="component" value="Unassembled WGS sequence"/>
</dbReference>
<evidence type="ECO:0000256" key="8">
    <source>
        <dbReference type="ARBA" id="ARBA00022741"/>
    </source>
</evidence>
<dbReference type="GO" id="GO:0008564">
    <property type="term" value="F:protein-exporting ATPase activity"/>
    <property type="evidence" value="ECO:0007669"/>
    <property type="project" value="UniProtKB-EC"/>
</dbReference>
<comment type="catalytic activity">
    <reaction evidence="15">
        <text>ATP + H2O + cellular proteinSide 1 = ADP + phosphate + cellular proteinSide 2.</text>
        <dbReference type="EC" id="7.4.2.8"/>
    </reaction>
</comment>
<feature type="domain" description="SecA family profile" evidence="20">
    <location>
        <begin position="3"/>
        <end position="621"/>
    </location>
</feature>
<dbReference type="InterPro" id="IPR036266">
    <property type="entry name" value="SecA_Wing/Scaffold_sf"/>
</dbReference>
<comment type="caution">
    <text evidence="21">The sequence shown here is derived from an EMBL/GenBank/DDBJ whole genome shotgun (WGS) entry which is preliminary data.</text>
</comment>
<dbReference type="CDD" id="cd18803">
    <property type="entry name" value="SF2_C_secA"/>
    <property type="match status" value="1"/>
</dbReference>
<dbReference type="Gene3D" id="3.40.50.300">
    <property type="entry name" value="P-loop containing nucleotide triphosphate hydrolases"/>
    <property type="match status" value="2"/>
</dbReference>
<dbReference type="Gene3D" id="1.10.3060.10">
    <property type="entry name" value="Helical scaffold and wing domains of SecA"/>
    <property type="match status" value="1"/>
</dbReference>
<evidence type="ECO:0000256" key="11">
    <source>
        <dbReference type="ARBA" id="ARBA00022927"/>
    </source>
</evidence>
<evidence type="ECO:0000256" key="3">
    <source>
        <dbReference type="ARBA" id="ARBA00022448"/>
    </source>
</evidence>
<dbReference type="SMART" id="SM00958">
    <property type="entry name" value="SecA_PP_bind"/>
    <property type="match status" value="1"/>
</dbReference>
<keyword evidence="11 15" id="KW-0653">Protein transport</keyword>
<dbReference type="GO" id="GO:0043952">
    <property type="term" value="P:protein transport by the Sec complex"/>
    <property type="evidence" value="ECO:0007669"/>
    <property type="project" value="UniProtKB-ARBA"/>
</dbReference>
<dbReference type="SUPFAM" id="SSF81886">
    <property type="entry name" value="Helical scaffold and wing domains of SecA"/>
    <property type="match status" value="1"/>
</dbReference>
<dbReference type="GO" id="GO:0046872">
    <property type="term" value="F:metal ion binding"/>
    <property type="evidence" value="ECO:0007669"/>
    <property type="project" value="UniProtKB-KW"/>
</dbReference>
<dbReference type="EMBL" id="QQOH01000002">
    <property type="protein sequence ID" value="RDE22799.1"/>
    <property type="molecule type" value="Genomic_DNA"/>
</dbReference>
<dbReference type="PROSITE" id="PS01312">
    <property type="entry name" value="SECA"/>
    <property type="match status" value="1"/>
</dbReference>
<keyword evidence="13 15" id="KW-0811">Translocation</keyword>
<dbReference type="InterPro" id="IPR027417">
    <property type="entry name" value="P-loop_NTPase"/>
</dbReference>
<evidence type="ECO:0000256" key="15">
    <source>
        <dbReference type="HAMAP-Rule" id="MF_01382"/>
    </source>
</evidence>
<dbReference type="InterPro" id="IPR001650">
    <property type="entry name" value="Helicase_C-like"/>
</dbReference>
<comment type="function">
    <text evidence="15">Part of the Sec protein translocase complex. Interacts with the SecYEG preprotein conducting channel. Has a central role in coupling the hydrolysis of ATP to the transfer of proteins into and across the cell membrane, serving both as a receptor for the preprotein-SecB complex and as an ATP-driven molecular motor driving the stepwise translocation of polypeptide chains across the membrane.</text>
</comment>
<evidence type="ECO:0000256" key="16">
    <source>
        <dbReference type="RuleBase" id="RU003874"/>
    </source>
</evidence>
<dbReference type="Pfam" id="PF02810">
    <property type="entry name" value="SEC-C"/>
    <property type="match status" value="1"/>
</dbReference>
<evidence type="ECO:0000259" key="18">
    <source>
        <dbReference type="PROSITE" id="PS51192"/>
    </source>
</evidence>
<evidence type="ECO:0000256" key="10">
    <source>
        <dbReference type="ARBA" id="ARBA00022840"/>
    </source>
</evidence>
<evidence type="ECO:0000256" key="12">
    <source>
        <dbReference type="ARBA" id="ARBA00022967"/>
    </source>
</evidence>
<dbReference type="GO" id="GO:0005524">
    <property type="term" value="F:ATP binding"/>
    <property type="evidence" value="ECO:0007669"/>
    <property type="project" value="UniProtKB-UniRule"/>
</dbReference>
<keyword evidence="10 15" id="KW-0067">ATP-binding</keyword>
<dbReference type="InterPro" id="IPR004027">
    <property type="entry name" value="SEC_C_motif"/>
</dbReference>
<keyword evidence="12 15" id="KW-1278">Translocase</keyword>
<feature type="binding site" evidence="15">
    <location>
        <position position="87"/>
    </location>
    <ligand>
        <name>ATP</name>
        <dbReference type="ChEBI" id="CHEBI:30616"/>
    </ligand>
</feature>
<evidence type="ECO:0000259" key="20">
    <source>
        <dbReference type="PROSITE" id="PS51196"/>
    </source>
</evidence>
<name>A0A369WP04_9GAMM</name>
<dbReference type="FunFam" id="3.40.50.300:FF:000113">
    <property type="entry name" value="Preprotein translocase subunit SecA"/>
    <property type="match status" value="1"/>
</dbReference>
<dbReference type="InterPro" id="IPR014018">
    <property type="entry name" value="SecA_motor_DEAD"/>
</dbReference>
<feature type="binding site" evidence="15">
    <location>
        <position position="514"/>
    </location>
    <ligand>
        <name>ATP</name>
        <dbReference type="ChEBI" id="CHEBI:30616"/>
    </ligand>
</feature>
<dbReference type="EC" id="7.4.2.8" evidence="15"/>
<dbReference type="GO" id="GO:0065002">
    <property type="term" value="P:intracellular protein transmembrane transport"/>
    <property type="evidence" value="ECO:0007669"/>
    <property type="project" value="UniProtKB-UniRule"/>
</dbReference>
<dbReference type="FunFam" id="3.40.50.300:FF:000334">
    <property type="entry name" value="Protein translocase subunit SecA"/>
    <property type="match status" value="1"/>
</dbReference>
<feature type="binding site" evidence="15">
    <location>
        <begin position="105"/>
        <end position="109"/>
    </location>
    <ligand>
        <name>ATP</name>
        <dbReference type="ChEBI" id="CHEBI:30616"/>
    </ligand>
</feature>
<dbReference type="RefSeq" id="WP_114695432.1">
    <property type="nucleotide sequence ID" value="NZ_QQOH01000002.1"/>
</dbReference>
<dbReference type="GO" id="GO:0017038">
    <property type="term" value="P:protein import"/>
    <property type="evidence" value="ECO:0007669"/>
    <property type="project" value="InterPro"/>
</dbReference>
<feature type="domain" description="Helicase C-terminal" evidence="19">
    <location>
        <begin position="443"/>
        <end position="637"/>
    </location>
</feature>
<keyword evidence="5 15" id="KW-0963">Cytoplasm</keyword>
<dbReference type="PANTHER" id="PTHR30612:SF0">
    <property type="entry name" value="CHLOROPLAST PROTEIN-TRANSPORTING ATPASE"/>
    <property type="match status" value="1"/>
</dbReference>
<keyword evidence="6" id="KW-0997">Cell inner membrane</keyword>
<evidence type="ECO:0000256" key="6">
    <source>
        <dbReference type="ARBA" id="ARBA00022519"/>
    </source>
</evidence>
<dbReference type="GO" id="GO:0006605">
    <property type="term" value="P:protein targeting"/>
    <property type="evidence" value="ECO:0007669"/>
    <property type="project" value="UniProtKB-UniRule"/>
</dbReference>
<feature type="domain" description="Helicase ATP-binding" evidence="18">
    <location>
        <begin position="89"/>
        <end position="247"/>
    </location>
</feature>
<dbReference type="Pfam" id="PF21090">
    <property type="entry name" value="P-loop_SecA"/>
    <property type="match status" value="1"/>
</dbReference>
<gene>
    <name evidence="15" type="primary">secA</name>
    <name evidence="21" type="ORF">DV711_09510</name>
</gene>
<organism evidence="21 22">
    <name type="scientific">Motiliproteus coralliicola</name>
    <dbReference type="NCBI Taxonomy" id="2283196"/>
    <lineage>
        <taxon>Bacteria</taxon>
        <taxon>Pseudomonadati</taxon>
        <taxon>Pseudomonadota</taxon>
        <taxon>Gammaproteobacteria</taxon>
        <taxon>Oceanospirillales</taxon>
        <taxon>Oceanospirillaceae</taxon>
        <taxon>Motiliproteus</taxon>
    </lineage>
</organism>
<dbReference type="Pfam" id="PF01043">
    <property type="entry name" value="SecA_PP_bind"/>
    <property type="match status" value="1"/>
</dbReference>
<keyword evidence="9" id="KW-0862">Zinc</keyword>
<dbReference type="GO" id="GO:0005886">
    <property type="term" value="C:plasma membrane"/>
    <property type="evidence" value="ECO:0007669"/>
    <property type="project" value="UniProtKB-SubCell"/>
</dbReference>
<evidence type="ECO:0000256" key="1">
    <source>
        <dbReference type="ARBA" id="ARBA00001947"/>
    </source>
</evidence>
<dbReference type="GO" id="GO:0031522">
    <property type="term" value="C:cell envelope Sec protein transport complex"/>
    <property type="evidence" value="ECO:0007669"/>
    <property type="project" value="TreeGrafter"/>
</dbReference>
<keyword evidence="22" id="KW-1185">Reference proteome</keyword>
<dbReference type="SUPFAM" id="SSF81767">
    <property type="entry name" value="Pre-protein crosslinking domain of SecA"/>
    <property type="match status" value="1"/>
</dbReference>
<comment type="subunit">
    <text evidence="15">Monomer and homodimer. Part of the essential Sec protein translocation apparatus which comprises SecA, SecYEG and auxiliary proteins SecDF-YajC and YidC.</text>
</comment>
<evidence type="ECO:0000256" key="17">
    <source>
        <dbReference type="SAM" id="MobiDB-lite"/>
    </source>
</evidence>
<dbReference type="PROSITE" id="PS51196">
    <property type="entry name" value="SECA_MOTOR_DEAD"/>
    <property type="match status" value="1"/>
</dbReference>
<keyword evidence="7" id="KW-0479">Metal-binding</keyword>
<evidence type="ECO:0000256" key="4">
    <source>
        <dbReference type="ARBA" id="ARBA00022475"/>
    </source>
</evidence>
<feature type="region of interest" description="Disordered" evidence="17">
    <location>
        <begin position="848"/>
        <end position="912"/>
    </location>
</feature>
<evidence type="ECO:0000313" key="22">
    <source>
        <dbReference type="Proteomes" id="UP000253769"/>
    </source>
</evidence>
<dbReference type="InterPro" id="IPR011115">
    <property type="entry name" value="SecA_DEAD"/>
</dbReference>
<evidence type="ECO:0000256" key="13">
    <source>
        <dbReference type="ARBA" id="ARBA00023010"/>
    </source>
</evidence>
<dbReference type="Gene3D" id="3.90.1440.10">
    <property type="entry name" value="SecA, preprotein cross-linking domain"/>
    <property type="match status" value="1"/>
</dbReference>
<dbReference type="FunFam" id="3.90.1440.10:FF:000001">
    <property type="entry name" value="Preprotein translocase subunit SecA"/>
    <property type="match status" value="1"/>
</dbReference>
<dbReference type="InterPro" id="IPR044722">
    <property type="entry name" value="SecA_SF2_C"/>
</dbReference>
<dbReference type="NCBIfam" id="TIGR00963">
    <property type="entry name" value="secA"/>
    <property type="match status" value="1"/>
</dbReference>
<dbReference type="InterPro" id="IPR020937">
    <property type="entry name" value="SecA_CS"/>
</dbReference>
<evidence type="ECO:0000256" key="5">
    <source>
        <dbReference type="ARBA" id="ARBA00022490"/>
    </source>
</evidence>
<evidence type="ECO:0000256" key="2">
    <source>
        <dbReference type="ARBA" id="ARBA00007650"/>
    </source>
</evidence>
<dbReference type="SUPFAM" id="SSF52540">
    <property type="entry name" value="P-loop containing nucleoside triphosphate hydrolases"/>
    <property type="match status" value="2"/>
</dbReference>
<dbReference type="InterPro" id="IPR011130">
    <property type="entry name" value="SecA_preprotein_X-link_dom"/>
</dbReference>
<comment type="subcellular location">
    <subcellularLocation>
        <location evidence="15">Cell membrane</location>
        <topology evidence="15">Peripheral membrane protein</topology>
        <orientation evidence="15">Cytoplasmic side</orientation>
    </subcellularLocation>
    <subcellularLocation>
        <location evidence="15">Cytoplasm</location>
    </subcellularLocation>
    <text evidence="15">Distribution is 50-50.</text>
</comment>
<sequence>MVASLFKKIFGSKNDRELKRMGKLVKSINAFEEQIAELSDQQLTEKTTEFRERFEQGESLDKLLPEAFAVCREASKRVLGMRHFDVQLIGGLTLHEGRVAEMRTGEGKTLVATLAAYLNAIPAQGMHVVTVNDYLARRDAEWMGKLYNALGLSVGVIYSGQSPEEKQQAYQADITYGTNNEFGFDYLRDNMAFSTEDKVQRSLQYAIVDEVDSILIDEARTPLIISGPAEDSSELYQKINLLIPKLERQPEFEPQEGVEEPAGHFRIDEKQRTVELTEEGHQFVEGLLMEMGLLAEDESLYAPKNLNLLHHINSGLRAHAIYTKDVDYIVQGGQIVIVDEHTGRTMPGRRWSEGLHQAVEAKEGVAIQNESQTLASTTFQNYFRIYDKLSGMTGTADTEAFELNQIYGLDVVVIPTNRPVQRADHNDLIYLTMPEKFDAIITDVRDCLERQQPVLVGTASIEMSEVISKLLTQEKIKHNVLNAKQHESEAHVVAEAGRPGAVTIATNMAGRGTDIVLGGKWEAEVAELDNPSEAQIEAVKQDWKKRHELVIEAGGLHIIGTERHESRRIDNQLRGRSGRQGDPGSSRFYLSLDDNLMRIFASERVRNFMQALGMEKGEAIEHKMVSNAIEKAQRKVEGRNFDIRKQLLEYDDVANDQRRAIYDQRNELMSTDDVSETIAAIREEVVNDLISDFIPPQSLEEQWDVPGLEKQIQADLNLELPLQQWLDDDDKLHEETLRDKILKSVLDAYAEKEEVVGTESMRLFEKQVMLQVLDTLWKEHLATMDHLRQGIHLRGYAQKNPKQEYKRESFELFQELLANIKQDVVRIICHVQVRQPEEVEEIERQRREAMERQQMEFQHAQANAMGGEEQEQPSEGAEPSQPFVREDRKVGRNEPCPCGSGKKYKQCCGKLS</sequence>
<keyword evidence="14 15" id="KW-0472">Membrane</keyword>
<accession>A0A369WP04</accession>
<evidence type="ECO:0000259" key="19">
    <source>
        <dbReference type="PROSITE" id="PS51194"/>
    </source>
</evidence>